<dbReference type="RefSeq" id="WP_264322916.1">
    <property type="nucleotide sequence ID" value="NZ_JADEXN010000430.1"/>
</dbReference>
<keyword evidence="7" id="KW-0175">Coiled coil</keyword>
<dbReference type="InterPro" id="IPR050445">
    <property type="entry name" value="Bact_polysacc_biosynth/exp"/>
</dbReference>
<keyword evidence="3" id="KW-1003">Cell membrane</keyword>
<evidence type="ECO:0000313" key="11">
    <source>
        <dbReference type="Proteomes" id="UP000621799"/>
    </source>
</evidence>
<dbReference type="AlphaFoldDB" id="A0A928W3V9"/>
<organism evidence="10 11">
    <name type="scientific">Zarconia navalis LEGE 11467</name>
    <dbReference type="NCBI Taxonomy" id="1828826"/>
    <lineage>
        <taxon>Bacteria</taxon>
        <taxon>Bacillati</taxon>
        <taxon>Cyanobacteriota</taxon>
        <taxon>Cyanophyceae</taxon>
        <taxon>Oscillatoriophycideae</taxon>
        <taxon>Oscillatoriales</taxon>
        <taxon>Oscillatoriales incertae sedis</taxon>
        <taxon>Zarconia</taxon>
        <taxon>Zarconia navalis</taxon>
    </lineage>
</organism>
<accession>A0A928W3V9</accession>
<reference evidence="10" key="1">
    <citation type="submission" date="2020-10" db="EMBL/GenBank/DDBJ databases">
        <authorList>
            <person name="Castelo-Branco R."/>
            <person name="Eusebio N."/>
            <person name="Adriana R."/>
            <person name="Vieira A."/>
            <person name="Brugerolle De Fraissinette N."/>
            <person name="Rezende De Castro R."/>
            <person name="Schneider M.P."/>
            <person name="Vasconcelos V."/>
            <person name="Leao P.N."/>
        </authorList>
    </citation>
    <scope>NUCLEOTIDE SEQUENCE</scope>
    <source>
        <strain evidence="10">LEGE 11467</strain>
    </source>
</reference>
<evidence type="ECO:0000256" key="4">
    <source>
        <dbReference type="ARBA" id="ARBA00022692"/>
    </source>
</evidence>
<evidence type="ECO:0000256" key="5">
    <source>
        <dbReference type="ARBA" id="ARBA00022989"/>
    </source>
</evidence>
<dbReference type="PANTHER" id="PTHR32309">
    <property type="entry name" value="TYROSINE-PROTEIN KINASE"/>
    <property type="match status" value="1"/>
</dbReference>
<dbReference type="PANTHER" id="PTHR32309:SF13">
    <property type="entry name" value="FERRIC ENTEROBACTIN TRANSPORT PROTEIN FEPE"/>
    <property type="match status" value="1"/>
</dbReference>
<proteinExistence type="inferred from homology"/>
<comment type="subcellular location">
    <subcellularLocation>
        <location evidence="1">Cell membrane</location>
        <topology evidence="1">Multi-pass membrane protein</topology>
    </subcellularLocation>
</comment>
<dbReference type="Pfam" id="PF02706">
    <property type="entry name" value="Wzz"/>
    <property type="match status" value="1"/>
</dbReference>
<evidence type="ECO:0000256" key="3">
    <source>
        <dbReference type="ARBA" id="ARBA00022475"/>
    </source>
</evidence>
<keyword evidence="11" id="KW-1185">Reference proteome</keyword>
<evidence type="ECO:0000313" key="10">
    <source>
        <dbReference type="EMBL" id="MBE9042770.1"/>
    </source>
</evidence>
<keyword evidence="6 8" id="KW-0472">Membrane</keyword>
<evidence type="ECO:0000256" key="8">
    <source>
        <dbReference type="SAM" id="Phobius"/>
    </source>
</evidence>
<dbReference type="GO" id="GO:0004713">
    <property type="term" value="F:protein tyrosine kinase activity"/>
    <property type="evidence" value="ECO:0007669"/>
    <property type="project" value="TreeGrafter"/>
</dbReference>
<sequence>MTQSHLNETAEADLGYGQLFGILVRQRYWFSGIFIAVLCATAAITLKTKPTYRSTMQLLVEPNYPQKQTLERTLESSQTGDDDYATQLALMRSSQFTEEVAARLRTDYPDLEGADIEQNLGLSRVEAGGEETQIFAAVYTDGNPVKTQKILETLQQVYQEYNLEQEKLRLTQGLAFIDEQSETARDRLIQLEDDLEAFRANENFIDPQQQANSVAEALDRIEGERRTLRAQYEETQARYGALQGQLTRSPKEGLIASRLSQSSRYQALLDELQKTELTLAQERLRLTNNHPDVEALQEQRQRQLTLLAQEQQRVLGLNSAPPIKSGESLRQTGQLGKTDQDLVDRVLEVQAELRGLQARDRALGSIEEELRAELDRFPKAIAKYNRLQPEVEIQRNTITQLLETRQALSQELARGGFNWQVVEPPQE</sequence>
<evidence type="ECO:0000259" key="9">
    <source>
        <dbReference type="Pfam" id="PF02706"/>
    </source>
</evidence>
<evidence type="ECO:0000256" key="1">
    <source>
        <dbReference type="ARBA" id="ARBA00004651"/>
    </source>
</evidence>
<dbReference type="EMBL" id="JADEXN010000430">
    <property type="protein sequence ID" value="MBE9042770.1"/>
    <property type="molecule type" value="Genomic_DNA"/>
</dbReference>
<comment type="caution">
    <text evidence="10">The sequence shown here is derived from an EMBL/GenBank/DDBJ whole genome shotgun (WGS) entry which is preliminary data.</text>
</comment>
<evidence type="ECO:0000256" key="7">
    <source>
        <dbReference type="SAM" id="Coils"/>
    </source>
</evidence>
<keyword evidence="4 8" id="KW-0812">Transmembrane</keyword>
<protein>
    <submittedName>
        <fullName evidence="10">Capsular biosynthesis protein</fullName>
    </submittedName>
</protein>
<dbReference type="GO" id="GO:0005886">
    <property type="term" value="C:plasma membrane"/>
    <property type="evidence" value="ECO:0007669"/>
    <property type="project" value="UniProtKB-SubCell"/>
</dbReference>
<evidence type="ECO:0000256" key="2">
    <source>
        <dbReference type="ARBA" id="ARBA00006683"/>
    </source>
</evidence>
<dbReference type="InterPro" id="IPR003856">
    <property type="entry name" value="LPS_length_determ_N"/>
</dbReference>
<dbReference type="Proteomes" id="UP000621799">
    <property type="component" value="Unassembled WGS sequence"/>
</dbReference>
<comment type="similarity">
    <text evidence="2">Belongs to the CpsC/CapA family.</text>
</comment>
<feature type="non-terminal residue" evidence="10">
    <location>
        <position position="427"/>
    </location>
</feature>
<evidence type="ECO:0000256" key="6">
    <source>
        <dbReference type="ARBA" id="ARBA00023136"/>
    </source>
</evidence>
<feature type="transmembrane region" description="Helical" evidence="8">
    <location>
        <begin position="28"/>
        <end position="46"/>
    </location>
</feature>
<gene>
    <name evidence="10" type="ORF">IQ235_18585</name>
</gene>
<feature type="coiled-coil region" evidence="7">
    <location>
        <begin position="151"/>
        <end position="313"/>
    </location>
</feature>
<keyword evidence="5 8" id="KW-1133">Transmembrane helix</keyword>
<feature type="domain" description="Polysaccharide chain length determinant N-terminal" evidence="9">
    <location>
        <begin position="18"/>
        <end position="102"/>
    </location>
</feature>
<name>A0A928W3V9_9CYAN</name>